<dbReference type="CDD" id="cd20293">
    <property type="entry name" value="cupin_HutD_N"/>
    <property type="match status" value="1"/>
</dbReference>
<dbReference type="Proteomes" id="UP001597229">
    <property type="component" value="Unassembled WGS sequence"/>
</dbReference>
<dbReference type="SUPFAM" id="SSF51182">
    <property type="entry name" value="RmlC-like cupins"/>
    <property type="match status" value="1"/>
</dbReference>
<reference evidence="2" key="1">
    <citation type="journal article" date="2019" name="Int. J. Syst. Evol. Microbiol.">
        <title>The Global Catalogue of Microorganisms (GCM) 10K type strain sequencing project: providing services to taxonomists for standard genome sequencing and annotation.</title>
        <authorList>
            <consortium name="The Broad Institute Genomics Platform"/>
            <consortium name="The Broad Institute Genome Sequencing Center for Infectious Disease"/>
            <person name="Wu L."/>
            <person name="Ma J."/>
        </authorList>
    </citation>
    <scope>NUCLEOTIDE SEQUENCE [LARGE SCALE GENOMIC DNA]</scope>
    <source>
        <strain evidence="2">CCUG 52478</strain>
    </source>
</reference>
<dbReference type="InterPro" id="IPR014710">
    <property type="entry name" value="RmlC-like_jellyroll"/>
</dbReference>
<comment type="caution">
    <text evidence="1">The sequence shown here is derived from an EMBL/GenBank/DDBJ whole genome shotgun (WGS) entry which is preliminary data.</text>
</comment>
<dbReference type="EMBL" id="JBHTLX010000024">
    <property type="protein sequence ID" value="MFD1250547.1"/>
    <property type="molecule type" value="Genomic_DNA"/>
</dbReference>
<protein>
    <submittedName>
        <fullName evidence="1">HutD family protein</fullName>
    </submittedName>
</protein>
<dbReference type="RefSeq" id="WP_367918985.1">
    <property type="nucleotide sequence ID" value="NZ_BAABAC010000018.1"/>
</dbReference>
<dbReference type="InterPro" id="IPR010282">
    <property type="entry name" value="Uncharacterised_HutD/Ves"/>
</dbReference>
<gene>
    <name evidence="1" type="ORF">ACFQ3F_22330</name>
</gene>
<name>A0ABW3W8G4_9ACTN</name>
<dbReference type="Pfam" id="PF05962">
    <property type="entry name" value="HutD"/>
    <property type="match status" value="1"/>
</dbReference>
<dbReference type="InterPro" id="IPR011051">
    <property type="entry name" value="RmlC_Cupin_sf"/>
</dbReference>
<organism evidence="1 2">
    <name type="scientific">Nocardioides ginsengisoli</name>
    <dbReference type="NCBI Taxonomy" id="363868"/>
    <lineage>
        <taxon>Bacteria</taxon>
        <taxon>Bacillati</taxon>
        <taxon>Actinomycetota</taxon>
        <taxon>Actinomycetes</taxon>
        <taxon>Propionibacteriales</taxon>
        <taxon>Nocardioidaceae</taxon>
        <taxon>Nocardioides</taxon>
    </lineage>
</organism>
<dbReference type="PANTHER" id="PTHR37943:SF1">
    <property type="entry name" value="PROTEIN VES"/>
    <property type="match status" value="1"/>
</dbReference>
<evidence type="ECO:0000313" key="2">
    <source>
        <dbReference type="Proteomes" id="UP001597229"/>
    </source>
</evidence>
<dbReference type="Gene3D" id="2.60.120.10">
    <property type="entry name" value="Jelly Rolls"/>
    <property type="match status" value="1"/>
</dbReference>
<keyword evidence="2" id="KW-1185">Reference proteome</keyword>
<accession>A0ABW3W8G4</accession>
<evidence type="ECO:0000313" key="1">
    <source>
        <dbReference type="EMBL" id="MFD1250547.1"/>
    </source>
</evidence>
<dbReference type="PANTHER" id="PTHR37943">
    <property type="entry name" value="PROTEIN VES"/>
    <property type="match status" value="1"/>
</dbReference>
<proteinExistence type="predicted"/>
<sequence>MSFQVHRREGHVTMPWANGAGTTREVAKAASGETAFDWRLSFADVAASGPFSALPEVDRVITLVEGTSMTLDVDGDEHVLVPFEPYRFAGESAVDCSTDRPTVDFNVMTRRGRWTSAVESRALPGDVTVIDGAAPDAGGERFVAVLDGFPGVIGPRGVLIVLRPYDVVRAGTEQLTLCGTGHVVVVDLRPTPTPV</sequence>